<gene>
    <name evidence="4" type="ORF">FHS11_003755</name>
</gene>
<comment type="caution">
    <text evidence="4">The sequence shown here is derived from an EMBL/GenBank/DDBJ whole genome shotgun (WGS) entry which is preliminary data.</text>
</comment>
<dbReference type="Proteomes" id="UP000539265">
    <property type="component" value="Unassembled WGS sequence"/>
</dbReference>
<proteinExistence type="predicted"/>
<dbReference type="InterPro" id="IPR002110">
    <property type="entry name" value="Ankyrin_rpt"/>
</dbReference>
<protein>
    <recommendedName>
        <fullName evidence="6">Ankyrin repeats (3 copies)</fullName>
    </recommendedName>
</protein>
<dbReference type="PROSITE" id="PS50088">
    <property type="entry name" value="ANK_REPEAT"/>
    <property type="match status" value="2"/>
</dbReference>
<keyword evidence="5" id="KW-1185">Reference proteome</keyword>
<dbReference type="InterPro" id="IPR050745">
    <property type="entry name" value="Multifunctional_regulatory"/>
</dbReference>
<dbReference type="PROSITE" id="PS51257">
    <property type="entry name" value="PROKAR_LIPOPROTEIN"/>
    <property type="match status" value="1"/>
</dbReference>
<accession>A0A839SGA5</accession>
<feature type="repeat" description="ANK" evidence="3">
    <location>
        <begin position="76"/>
        <end position="108"/>
    </location>
</feature>
<dbReference type="Pfam" id="PF00023">
    <property type="entry name" value="Ank"/>
    <property type="match status" value="1"/>
</dbReference>
<dbReference type="SMART" id="SM00248">
    <property type="entry name" value="ANK"/>
    <property type="match status" value="4"/>
</dbReference>
<dbReference type="Gene3D" id="1.25.40.20">
    <property type="entry name" value="Ankyrin repeat-containing domain"/>
    <property type="match status" value="1"/>
</dbReference>
<keyword evidence="2 3" id="KW-0040">ANK repeat</keyword>
<dbReference type="AlphaFoldDB" id="A0A839SGA5"/>
<dbReference type="PROSITE" id="PS50297">
    <property type="entry name" value="ANK_REP_REGION"/>
    <property type="match status" value="1"/>
</dbReference>
<evidence type="ECO:0008006" key="6">
    <source>
        <dbReference type="Google" id="ProtNLM"/>
    </source>
</evidence>
<organism evidence="4 5">
    <name type="scientific">Mucilaginibacter gotjawali</name>
    <dbReference type="NCBI Taxonomy" id="1550579"/>
    <lineage>
        <taxon>Bacteria</taxon>
        <taxon>Pseudomonadati</taxon>
        <taxon>Bacteroidota</taxon>
        <taxon>Sphingobacteriia</taxon>
        <taxon>Sphingobacteriales</taxon>
        <taxon>Sphingobacteriaceae</taxon>
        <taxon>Mucilaginibacter</taxon>
    </lineage>
</organism>
<evidence type="ECO:0000256" key="2">
    <source>
        <dbReference type="ARBA" id="ARBA00023043"/>
    </source>
</evidence>
<dbReference type="OrthoDB" id="1942479at2"/>
<evidence type="ECO:0000313" key="4">
    <source>
        <dbReference type="EMBL" id="MBB3057325.1"/>
    </source>
</evidence>
<dbReference type="EMBL" id="JACHWX010000012">
    <property type="protein sequence ID" value="MBB3057325.1"/>
    <property type="molecule type" value="Genomic_DNA"/>
</dbReference>
<sequence length="292" mass="33238">MKKMISGFIGLAFTLFSCTSRDTIVDKTNMNGYDFKLFQGTQSWTLAKAVEDEDTGKIVSIVTKNKELLESREPKFGQTLLKMAVRTLKFKSVKTLINQGADPNIQDTYDGSSPFMEAARIDWIGPDKYGGDIRYLRLLLVHGGDPNAEEKGKRRKGNNTRYTPLLRACSSASGNLAYVKLLVEAGANVNYNNEYNMNPLGSAVFFAENPDIVLYLIEKGADIRRPVLKNIRGKDFLITDALRTWRFPLGSDEYKKKMQIVDYLKKNGMDYWKAPIPENYLDQYPKDYLEKY</sequence>
<keyword evidence="1" id="KW-0677">Repeat</keyword>
<dbReference type="InterPro" id="IPR036770">
    <property type="entry name" value="Ankyrin_rpt-contain_sf"/>
</dbReference>
<evidence type="ECO:0000256" key="1">
    <source>
        <dbReference type="ARBA" id="ARBA00022737"/>
    </source>
</evidence>
<dbReference type="Pfam" id="PF12796">
    <property type="entry name" value="Ank_2"/>
    <property type="match status" value="1"/>
</dbReference>
<reference evidence="4" key="1">
    <citation type="submission" date="2020-08" db="EMBL/GenBank/DDBJ databases">
        <title>Genomic Encyclopedia of Type Strains, Phase III (KMG-III): the genomes of soil and plant-associated and newly described type strains.</title>
        <authorList>
            <person name="Whitman W."/>
        </authorList>
    </citation>
    <scope>NUCLEOTIDE SEQUENCE [LARGE SCALE GENOMIC DNA]</scope>
    <source>
        <strain evidence="4">CECT 8628</strain>
    </source>
</reference>
<dbReference type="SUPFAM" id="SSF48403">
    <property type="entry name" value="Ankyrin repeat"/>
    <property type="match status" value="1"/>
</dbReference>
<dbReference type="PANTHER" id="PTHR24189">
    <property type="entry name" value="MYOTROPHIN"/>
    <property type="match status" value="1"/>
</dbReference>
<feature type="repeat" description="ANK" evidence="3">
    <location>
        <begin position="160"/>
        <end position="194"/>
    </location>
</feature>
<evidence type="ECO:0000313" key="5">
    <source>
        <dbReference type="Proteomes" id="UP000539265"/>
    </source>
</evidence>
<dbReference type="RefSeq" id="WP_096350172.1">
    <property type="nucleotide sequence ID" value="NZ_AP017313.1"/>
</dbReference>
<name>A0A839SGA5_9SPHI</name>
<evidence type="ECO:0000256" key="3">
    <source>
        <dbReference type="PROSITE-ProRule" id="PRU00023"/>
    </source>
</evidence>